<reference evidence="5" key="2">
    <citation type="journal article" date="2023" name="Int. J. Mol. Sci.">
        <title>De Novo Assembly and Annotation of 11 Diverse Shrub Willow (Salix) Genomes Reveals Novel Gene Organization in Sex-Linked Regions.</title>
        <authorList>
            <person name="Hyden B."/>
            <person name="Feng K."/>
            <person name="Yates T.B."/>
            <person name="Jawdy S."/>
            <person name="Cereghino C."/>
            <person name="Smart L.B."/>
            <person name="Muchero W."/>
        </authorList>
    </citation>
    <scope>NUCLEOTIDE SEQUENCE</scope>
    <source>
        <tissue evidence="5">Shoot tip</tissue>
    </source>
</reference>
<feature type="repeat" description="WD" evidence="3">
    <location>
        <begin position="287"/>
        <end position="326"/>
    </location>
</feature>
<dbReference type="PANTHER" id="PTHR18763:SF4">
    <property type="entry name" value="PROTEIN ROOT INITIATION DEFECTIVE 3-LIKE"/>
    <property type="match status" value="1"/>
</dbReference>
<comment type="caution">
    <text evidence="5">The sequence shown here is derived from an EMBL/GenBank/DDBJ whole genome shotgun (WGS) entry which is preliminary data.</text>
</comment>
<evidence type="ECO:0000313" key="6">
    <source>
        <dbReference type="Proteomes" id="UP001151532"/>
    </source>
</evidence>
<dbReference type="InterPro" id="IPR019775">
    <property type="entry name" value="WD40_repeat_CS"/>
</dbReference>
<gene>
    <name evidence="5" type="ORF">OIU79_025688</name>
</gene>
<dbReference type="PROSITE" id="PS50294">
    <property type="entry name" value="WD_REPEATS_REGION"/>
    <property type="match status" value="2"/>
</dbReference>
<feature type="repeat" description="WD" evidence="3">
    <location>
        <begin position="140"/>
        <end position="173"/>
    </location>
</feature>
<dbReference type="PRINTS" id="PR00320">
    <property type="entry name" value="GPROTEINBRPT"/>
</dbReference>
<dbReference type="InterPro" id="IPR015943">
    <property type="entry name" value="WD40/YVTN_repeat-like_dom_sf"/>
</dbReference>
<dbReference type="SMART" id="SM00320">
    <property type="entry name" value="WD40"/>
    <property type="match status" value="5"/>
</dbReference>
<dbReference type="GO" id="GO:0006261">
    <property type="term" value="P:DNA-templated DNA replication"/>
    <property type="evidence" value="ECO:0007669"/>
    <property type="project" value="TreeGrafter"/>
</dbReference>
<accession>A0A9Q0W5G2</accession>
<dbReference type="PROSITE" id="PS00678">
    <property type="entry name" value="WD_REPEATS_1"/>
    <property type="match status" value="1"/>
</dbReference>
<organism evidence="5 6">
    <name type="scientific">Salix purpurea</name>
    <name type="common">Purple osier willow</name>
    <dbReference type="NCBI Taxonomy" id="77065"/>
    <lineage>
        <taxon>Eukaryota</taxon>
        <taxon>Viridiplantae</taxon>
        <taxon>Streptophyta</taxon>
        <taxon>Embryophyta</taxon>
        <taxon>Tracheophyta</taxon>
        <taxon>Spermatophyta</taxon>
        <taxon>Magnoliopsida</taxon>
        <taxon>eudicotyledons</taxon>
        <taxon>Gunneridae</taxon>
        <taxon>Pentapetalae</taxon>
        <taxon>rosids</taxon>
        <taxon>fabids</taxon>
        <taxon>Malpighiales</taxon>
        <taxon>Salicaceae</taxon>
        <taxon>Saliceae</taxon>
        <taxon>Salix</taxon>
    </lineage>
</organism>
<evidence type="ECO:0000256" key="2">
    <source>
        <dbReference type="ARBA" id="ARBA00022737"/>
    </source>
</evidence>
<keyword evidence="6" id="KW-1185">Reference proteome</keyword>
<dbReference type="SUPFAM" id="SSF50998">
    <property type="entry name" value="Quinoprotein alcohol dehydrogenase-like"/>
    <property type="match status" value="1"/>
</dbReference>
<dbReference type="EMBL" id="JAPFFK010000006">
    <property type="protein sequence ID" value="KAJ6760892.1"/>
    <property type="molecule type" value="Genomic_DNA"/>
</dbReference>
<dbReference type="GO" id="GO:0006364">
    <property type="term" value="P:rRNA processing"/>
    <property type="evidence" value="ECO:0007669"/>
    <property type="project" value="TreeGrafter"/>
</dbReference>
<dbReference type="InterPro" id="IPR001680">
    <property type="entry name" value="WD40_rpt"/>
</dbReference>
<reference evidence="5" key="1">
    <citation type="submission" date="2022-11" db="EMBL/GenBank/DDBJ databases">
        <authorList>
            <person name="Hyden B.L."/>
            <person name="Feng K."/>
            <person name="Yates T."/>
            <person name="Jawdy S."/>
            <person name="Smart L.B."/>
            <person name="Muchero W."/>
        </authorList>
    </citation>
    <scope>NUCLEOTIDE SEQUENCE</scope>
    <source>
        <tissue evidence="5">Shoot tip</tissue>
    </source>
</reference>
<dbReference type="Gene3D" id="2.130.10.10">
    <property type="entry name" value="YVTN repeat-like/Quinoprotein amine dehydrogenase"/>
    <property type="match status" value="2"/>
</dbReference>
<dbReference type="Pfam" id="PF00400">
    <property type="entry name" value="WD40"/>
    <property type="match status" value="2"/>
</dbReference>
<dbReference type="InterPro" id="IPR045227">
    <property type="entry name" value="WDR18/Ipi3/RID3"/>
</dbReference>
<dbReference type="Proteomes" id="UP001151532">
    <property type="component" value="Chromosome 15Z"/>
</dbReference>
<dbReference type="GO" id="GO:0005656">
    <property type="term" value="C:nuclear pre-replicative complex"/>
    <property type="evidence" value="ECO:0007669"/>
    <property type="project" value="TreeGrafter"/>
</dbReference>
<evidence type="ECO:0000256" key="4">
    <source>
        <dbReference type="SAM" id="MobiDB-lite"/>
    </source>
</evidence>
<dbReference type="PANTHER" id="PTHR18763">
    <property type="entry name" value="WD-REPEAT PROTEIN 18"/>
    <property type="match status" value="1"/>
</dbReference>
<feature type="region of interest" description="Disordered" evidence="4">
    <location>
        <begin position="450"/>
        <end position="482"/>
    </location>
</feature>
<dbReference type="InterPro" id="IPR011047">
    <property type="entry name" value="Quinoprotein_ADH-like_sf"/>
</dbReference>
<dbReference type="InterPro" id="IPR020472">
    <property type="entry name" value="WD40_PAC1"/>
</dbReference>
<dbReference type="AlphaFoldDB" id="A0A9Q0W5G2"/>
<dbReference type="OrthoDB" id="756370at2759"/>
<sequence length="482" mass="52433">MCRNIFHFERSDRGMGKGNGSDEVLVVCSDRNMGTGIAIWDMETGDRIVHIPTCASPLHGLLCLRDQFLVASQVNKHGSVGGGAIFTWALNKPQQPLRSYPLEAIGPLGCTKDGLFLAGGSPSGNVYLWEVADGRLLKTWRAHSKSLKCLSFSKDDSLLISGSEDGVVCVWSMVSLLDTENFESSCSLLHYSSEHTSSVTGLLTTSGIANSTFISSSLDATCKAWDVVSGRLIQTQDYPLGITAIVTDLAEQLLFAGGVDGSIFVSVLDIGLLEDPFAVAGDEPVVLKGHNGSITALTFSSVGLISASEDCTVCLWDVINKGAVTNLVVIPRSASNHRRVSNQFRVSVLNKCPQPANSSNGILTLLHTCSSPEDHQAPVDFKRTNSLDQQIFEMEQEQTPAAMQMKVETSMDHRTWARRMTNHVMEMNRDLQSRLLDSIQIRLLLASGNDSRATGKSKKLKIESPPPLQQEKSCPRNEQAFF</sequence>
<protein>
    <submittedName>
        <fullName evidence="5">PROTEIN ROOT INITIATION DEFECTIVE 3-LIKE</fullName>
    </submittedName>
</protein>
<dbReference type="PROSITE" id="PS50082">
    <property type="entry name" value="WD_REPEATS_2"/>
    <property type="match status" value="3"/>
</dbReference>
<feature type="repeat" description="WD" evidence="3">
    <location>
        <begin position="192"/>
        <end position="235"/>
    </location>
</feature>
<name>A0A9Q0W5G2_SALPP</name>
<evidence type="ECO:0000256" key="3">
    <source>
        <dbReference type="PROSITE-ProRule" id="PRU00221"/>
    </source>
</evidence>
<evidence type="ECO:0000313" key="5">
    <source>
        <dbReference type="EMBL" id="KAJ6760892.1"/>
    </source>
</evidence>
<dbReference type="GO" id="GO:0120330">
    <property type="term" value="C:rixosome complex"/>
    <property type="evidence" value="ECO:0007669"/>
    <property type="project" value="TreeGrafter"/>
</dbReference>
<proteinExistence type="predicted"/>
<evidence type="ECO:0000256" key="1">
    <source>
        <dbReference type="ARBA" id="ARBA00022574"/>
    </source>
</evidence>
<keyword evidence="2" id="KW-0677">Repeat</keyword>
<keyword evidence="1 3" id="KW-0853">WD repeat</keyword>